<reference evidence="1 2" key="1">
    <citation type="submission" date="2015-07" db="EMBL/GenBank/DDBJ databases">
        <authorList>
            <consortium name="Pathogen Informatics"/>
        </authorList>
    </citation>
    <scope>NUCLEOTIDE SEQUENCE [LARGE SCALE GENOMIC DNA]</scope>
    <source>
        <strain evidence="1 2">A316</strain>
    </source>
</reference>
<name>A0A656ALU7_VIBCL</name>
<gene>
    <name evidence="1" type="ORF">ERS013200_03479</name>
</gene>
<accession>A0A656ALU7</accession>
<dbReference type="Proteomes" id="UP000041770">
    <property type="component" value="Unassembled WGS sequence"/>
</dbReference>
<evidence type="ECO:0000313" key="2">
    <source>
        <dbReference type="Proteomes" id="UP000041770"/>
    </source>
</evidence>
<proteinExistence type="predicted"/>
<organism evidence="1 2">
    <name type="scientific">Vibrio cholerae</name>
    <dbReference type="NCBI Taxonomy" id="666"/>
    <lineage>
        <taxon>Bacteria</taxon>
        <taxon>Pseudomonadati</taxon>
        <taxon>Pseudomonadota</taxon>
        <taxon>Gammaproteobacteria</taxon>
        <taxon>Vibrionales</taxon>
        <taxon>Vibrionaceae</taxon>
        <taxon>Vibrio</taxon>
    </lineage>
</organism>
<dbReference type="AlphaFoldDB" id="A0A656ALU7"/>
<dbReference type="EMBL" id="CWQY01000035">
    <property type="protein sequence ID" value="CSD19275.1"/>
    <property type="molecule type" value="Genomic_DNA"/>
</dbReference>
<protein>
    <submittedName>
        <fullName evidence="1">Uncharacterized protein</fullName>
    </submittedName>
</protein>
<evidence type="ECO:0000313" key="1">
    <source>
        <dbReference type="EMBL" id="CSD19275.1"/>
    </source>
</evidence>
<sequence>MIIGINQYDIVVHHNPCQSNHPDARHDDAKRFLENQQSSKNPYGRENHRGQNQEGLIETIELGDQNDRHRRECNHKRFFEENRRMLLLLVLTTDTKLHTTR</sequence>